<dbReference type="EMBL" id="BARU01035256">
    <property type="protein sequence ID" value="GAH72966.1"/>
    <property type="molecule type" value="Genomic_DNA"/>
</dbReference>
<evidence type="ECO:0000313" key="1">
    <source>
        <dbReference type="EMBL" id="GAH72966.1"/>
    </source>
</evidence>
<gene>
    <name evidence="1" type="ORF">S03H2_55213</name>
</gene>
<protein>
    <submittedName>
        <fullName evidence="1">Uncharacterized protein</fullName>
    </submittedName>
</protein>
<accession>X1HS69</accession>
<sequence length="66" mass="7074">MREDLDKLGERAVVGLLHLRGEDAGGELIELQMVGDALAALTFSGARLISAGAFGFIDFNLTFHRA</sequence>
<dbReference type="AlphaFoldDB" id="X1HS69"/>
<proteinExistence type="predicted"/>
<reference evidence="1" key="1">
    <citation type="journal article" date="2014" name="Front. Microbiol.">
        <title>High frequency of phylogenetically diverse reductive dehalogenase-homologous genes in deep subseafloor sedimentary metagenomes.</title>
        <authorList>
            <person name="Kawai M."/>
            <person name="Futagami T."/>
            <person name="Toyoda A."/>
            <person name="Takaki Y."/>
            <person name="Nishi S."/>
            <person name="Hori S."/>
            <person name="Arai W."/>
            <person name="Tsubouchi T."/>
            <person name="Morono Y."/>
            <person name="Uchiyama I."/>
            <person name="Ito T."/>
            <person name="Fujiyama A."/>
            <person name="Inagaki F."/>
            <person name="Takami H."/>
        </authorList>
    </citation>
    <scope>NUCLEOTIDE SEQUENCE</scope>
    <source>
        <strain evidence="1">Expedition CK06-06</strain>
    </source>
</reference>
<organism evidence="1">
    <name type="scientific">marine sediment metagenome</name>
    <dbReference type="NCBI Taxonomy" id="412755"/>
    <lineage>
        <taxon>unclassified sequences</taxon>
        <taxon>metagenomes</taxon>
        <taxon>ecological metagenomes</taxon>
    </lineage>
</organism>
<name>X1HS69_9ZZZZ</name>
<comment type="caution">
    <text evidence="1">The sequence shown here is derived from an EMBL/GenBank/DDBJ whole genome shotgun (WGS) entry which is preliminary data.</text>
</comment>